<dbReference type="InterPro" id="IPR003995">
    <property type="entry name" value="RTX_toxin_determinant-A"/>
</dbReference>
<dbReference type="Proteomes" id="UP000289555">
    <property type="component" value="Chromosome"/>
</dbReference>
<evidence type="ECO:0000256" key="7">
    <source>
        <dbReference type="ARBA" id="ARBA00023026"/>
    </source>
</evidence>
<evidence type="ECO:0000256" key="1">
    <source>
        <dbReference type="ARBA" id="ARBA00004370"/>
    </source>
</evidence>
<evidence type="ECO:0000313" key="9">
    <source>
        <dbReference type="EMBL" id="BBI53592.1"/>
    </source>
</evidence>
<keyword evidence="10" id="KW-1185">Reference proteome</keyword>
<accession>A0ABM7GS09</accession>
<dbReference type="Gene3D" id="2.150.10.10">
    <property type="entry name" value="Serralysin-like metalloprotease, C-terminal"/>
    <property type="match status" value="2"/>
</dbReference>
<protein>
    <recommendedName>
        <fullName evidence="11">Calcium-binding protein</fullName>
    </recommendedName>
</protein>
<proteinExistence type="predicted"/>
<dbReference type="SUPFAM" id="SSF51120">
    <property type="entry name" value="beta-Roll"/>
    <property type="match status" value="2"/>
</dbReference>
<keyword evidence="8" id="KW-0472">Membrane</keyword>
<evidence type="ECO:0000256" key="8">
    <source>
        <dbReference type="ARBA" id="ARBA00023136"/>
    </source>
</evidence>
<organism evidence="9 10">
    <name type="scientific">Vreelandella olivaria</name>
    <dbReference type="NCBI Taxonomy" id="390919"/>
    <lineage>
        <taxon>Bacteria</taxon>
        <taxon>Pseudomonadati</taxon>
        <taxon>Pseudomonadota</taxon>
        <taxon>Gammaproteobacteria</taxon>
        <taxon>Oceanospirillales</taxon>
        <taxon>Halomonadaceae</taxon>
        <taxon>Vreelandella</taxon>
    </lineage>
</organism>
<dbReference type="InterPro" id="IPR001343">
    <property type="entry name" value="Hemolysn_Ca-bd"/>
</dbReference>
<comment type="subcellular location">
    <subcellularLocation>
        <location evidence="1">Membrane</location>
    </subcellularLocation>
    <subcellularLocation>
        <location evidence="2">Secreted</location>
    </subcellularLocation>
</comment>
<keyword evidence="3" id="KW-0964">Secreted</keyword>
<evidence type="ECO:0000256" key="5">
    <source>
        <dbReference type="ARBA" id="ARBA00022737"/>
    </source>
</evidence>
<gene>
    <name evidence="9" type="ORF">HORIV_60130</name>
</gene>
<name>A0ABM7GS09_9GAMM</name>
<dbReference type="Gene3D" id="3.40.50.1820">
    <property type="entry name" value="alpha/beta hydrolase"/>
    <property type="match status" value="1"/>
</dbReference>
<dbReference type="InterPro" id="IPR018511">
    <property type="entry name" value="Hemolysin-typ_Ca-bd_CS"/>
</dbReference>
<evidence type="ECO:0000256" key="6">
    <source>
        <dbReference type="ARBA" id="ARBA00022837"/>
    </source>
</evidence>
<dbReference type="Pfam" id="PF00353">
    <property type="entry name" value="HemolysinCabind"/>
    <property type="match status" value="3"/>
</dbReference>
<dbReference type="PROSITE" id="PS00330">
    <property type="entry name" value="HEMOLYSIN_CALCIUM"/>
    <property type="match status" value="2"/>
</dbReference>
<evidence type="ECO:0000256" key="2">
    <source>
        <dbReference type="ARBA" id="ARBA00004613"/>
    </source>
</evidence>
<keyword evidence="4" id="KW-0800">Toxin</keyword>
<dbReference type="PRINTS" id="PR01488">
    <property type="entry name" value="RTXTOXINA"/>
</dbReference>
<dbReference type="PANTHER" id="PTHR38340:SF1">
    <property type="entry name" value="S-LAYER PROTEIN"/>
    <property type="match status" value="1"/>
</dbReference>
<dbReference type="PANTHER" id="PTHR38340">
    <property type="entry name" value="S-LAYER PROTEIN"/>
    <property type="match status" value="1"/>
</dbReference>
<reference evidence="10" key="1">
    <citation type="journal article" date="2019" name="Microbiol. Resour. Announc.">
        <title>Complete Genome Sequence of Halomonas olivaria, a Moderately Halophilic Bacterium Isolated from Olive Processing Effluents, Obtained by Nanopore Sequencing.</title>
        <authorList>
            <person name="Nagata S."/>
            <person name="Ii K.M."/>
            <person name="Tsukimi T."/>
            <person name="Miura M.C."/>
            <person name="Galipon J."/>
            <person name="Arakawa K."/>
        </authorList>
    </citation>
    <scope>NUCLEOTIDE SEQUENCE [LARGE SCALE GENOMIC DNA]</scope>
    <source>
        <strain evidence="10">TYRC17</strain>
    </source>
</reference>
<evidence type="ECO:0000256" key="3">
    <source>
        <dbReference type="ARBA" id="ARBA00022525"/>
    </source>
</evidence>
<dbReference type="EMBL" id="AP019416">
    <property type="protein sequence ID" value="BBI53592.1"/>
    <property type="molecule type" value="Genomic_DNA"/>
</dbReference>
<keyword evidence="6" id="KW-0106">Calcium</keyword>
<dbReference type="InterPro" id="IPR029058">
    <property type="entry name" value="AB_hydrolase_fold"/>
</dbReference>
<evidence type="ECO:0000256" key="4">
    <source>
        <dbReference type="ARBA" id="ARBA00022656"/>
    </source>
</evidence>
<keyword evidence="5" id="KW-0677">Repeat</keyword>
<keyword evidence="7" id="KW-0843">Virulence</keyword>
<evidence type="ECO:0008006" key="11">
    <source>
        <dbReference type="Google" id="ProtNLM"/>
    </source>
</evidence>
<sequence>MTNIMAQSRETLADGFFAEANYIGHASPLIYDDPEVVYNYGYENDAVHRVAGSSDSLLEALQEQGPLLSHPDTSYASSTDNIVLFNDIYGSPLWPLPTFSLLNIPVSWYAHVDGLLSDAIQRIADSPFYEYTDRDSAVIVSSLSSLSRSTVWVEDKQTSSSNHFGQPAFLIGSEHADKIRGGESSDYIYAGGGDDLIRLSSGADRVDGGSGTNTLRLEGNGTDWDIYQLSDGTLFFNSKQALGLKQVENVSYVEFEGLTSATGTSLINQRYSVGEEKLADERFSPFEWFKRDLGYSDHVEGDAGDNELIGAVVFGGAGNDTLTALESGSLLHGGEGNDTLIGGQGNDQLYGGEGNDTLIVHGGNDVLYGGVGDDLFVFDEGYRGSAVIKDFNQHAGDQDWLVFAVGLFEDQADLLDSATQIGDDVVIARDEFHITVEHIGINELNENSLLLA</sequence>
<evidence type="ECO:0000313" key="10">
    <source>
        <dbReference type="Proteomes" id="UP000289555"/>
    </source>
</evidence>
<dbReference type="InterPro" id="IPR050557">
    <property type="entry name" value="RTX_toxin/Mannuronan_C5-epim"/>
</dbReference>
<dbReference type="InterPro" id="IPR011049">
    <property type="entry name" value="Serralysin-like_metalloprot_C"/>
</dbReference>
<dbReference type="PRINTS" id="PR00313">
    <property type="entry name" value="CABNDNGRPT"/>
</dbReference>